<dbReference type="PROSITE" id="PS50290">
    <property type="entry name" value="PI3_4_KINASE_3"/>
    <property type="match status" value="1"/>
</dbReference>
<dbReference type="InterPro" id="IPR046807">
    <property type="entry name" value="Tra1_central"/>
</dbReference>
<dbReference type="RefSeq" id="XP_003677154.1">
    <property type="nucleotide sequence ID" value="XM_003677106.1"/>
</dbReference>
<dbReference type="InterPro" id="IPR003152">
    <property type="entry name" value="FATC_dom"/>
</dbReference>
<evidence type="ECO:0000259" key="4">
    <source>
        <dbReference type="PROSITE" id="PS51189"/>
    </source>
</evidence>
<proteinExistence type="inferred from homology"/>
<dbReference type="PROSITE" id="PS51189">
    <property type="entry name" value="FAT"/>
    <property type="match status" value="1"/>
</dbReference>
<evidence type="ECO:0000256" key="1">
    <source>
        <dbReference type="ARBA" id="ARBA00007234"/>
    </source>
</evidence>
<dbReference type="InterPro" id="IPR036940">
    <property type="entry name" value="PI3/4_kinase_cat_sf"/>
</dbReference>
<dbReference type="GO" id="GO:0046695">
    <property type="term" value="C:SLIK (SAGA-like) complex"/>
    <property type="evidence" value="ECO:0007669"/>
    <property type="project" value="EnsemblFungi"/>
</dbReference>
<feature type="compositionally biased region" description="Basic and acidic residues" evidence="2">
    <location>
        <begin position="188"/>
        <end position="206"/>
    </location>
</feature>
<keyword evidence="7" id="KW-1185">Reference proteome</keyword>
<dbReference type="InterPro" id="IPR003151">
    <property type="entry name" value="PIK-rel_kinase_FAT"/>
</dbReference>
<dbReference type="PANTHER" id="PTHR11139">
    <property type="entry name" value="ATAXIA TELANGIECTASIA MUTATED ATM -RELATED"/>
    <property type="match status" value="1"/>
</dbReference>
<evidence type="ECO:0000259" key="3">
    <source>
        <dbReference type="PROSITE" id="PS50290"/>
    </source>
</evidence>
<dbReference type="Pfam" id="PF02259">
    <property type="entry name" value="FAT"/>
    <property type="match status" value="1"/>
</dbReference>
<dbReference type="InterPro" id="IPR014009">
    <property type="entry name" value="PIK_FAT"/>
</dbReference>
<dbReference type="GO" id="GO:0004402">
    <property type="term" value="F:histone acetyltransferase activity"/>
    <property type="evidence" value="ECO:0007669"/>
    <property type="project" value="EnsemblFungi"/>
</dbReference>
<reference evidence="6 7" key="1">
    <citation type="journal article" date="2011" name="Proc. Natl. Acad. Sci. U.S.A.">
        <title>Evolutionary erosion of yeast sex chromosomes by mating-type switching accidents.</title>
        <authorList>
            <person name="Gordon J.L."/>
            <person name="Armisen D."/>
            <person name="Proux-Wera E."/>
            <person name="Oheigeartaigh S.S."/>
            <person name="Byrne K.P."/>
            <person name="Wolfe K.H."/>
        </authorList>
    </citation>
    <scope>NUCLEOTIDE SEQUENCE [LARGE SCALE GENOMIC DNA]</scope>
    <source>
        <strain evidence="7">ATCC 76901 / BCRC 22586 / CBS 4309 / NBRC 1992 / NRRL Y-12630</strain>
    </source>
</reference>
<dbReference type="FunFam" id="1.10.1070.11:FF:000044">
    <property type="entry name" value="NuA4 histone acetyltransferase subunit"/>
    <property type="match status" value="1"/>
</dbReference>
<dbReference type="GO" id="GO:0035267">
    <property type="term" value="C:NuA4 histone acetyltransferase complex"/>
    <property type="evidence" value="ECO:0007669"/>
    <property type="project" value="EnsemblFungi"/>
</dbReference>
<reference key="2">
    <citation type="submission" date="2011-08" db="EMBL/GenBank/DDBJ databases">
        <title>Genome sequence of Naumovozyma castellii.</title>
        <authorList>
            <person name="Gordon J.L."/>
            <person name="Armisen D."/>
            <person name="Proux-Wera E."/>
            <person name="OhEigeartaigh S.S."/>
            <person name="Byrne K.P."/>
            <person name="Wolfe K.H."/>
        </authorList>
    </citation>
    <scope>NUCLEOTIDE SEQUENCE</scope>
    <source>
        <strain>Type strain:CBS 4309</strain>
    </source>
</reference>
<dbReference type="GO" id="GO:0045944">
    <property type="term" value="P:positive regulation of transcription by RNA polymerase II"/>
    <property type="evidence" value="ECO:0007669"/>
    <property type="project" value="EnsemblFungi"/>
</dbReference>
<dbReference type="CDD" id="cd05163">
    <property type="entry name" value="PIKK_TRRAP"/>
    <property type="match status" value="1"/>
</dbReference>
<dbReference type="FunCoup" id="G0VH28">
    <property type="interactions" value="1351"/>
</dbReference>
<dbReference type="PROSITE" id="PS51190">
    <property type="entry name" value="FATC"/>
    <property type="match status" value="1"/>
</dbReference>
<evidence type="ECO:0000259" key="5">
    <source>
        <dbReference type="PROSITE" id="PS51190"/>
    </source>
</evidence>
<feature type="region of interest" description="Disordered" evidence="2">
    <location>
        <begin position="168"/>
        <end position="206"/>
    </location>
</feature>
<dbReference type="EMBL" id="HE576757">
    <property type="protein sequence ID" value="CCC70800.1"/>
    <property type="molecule type" value="Genomic_DNA"/>
</dbReference>
<comment type="similarity">
    <text evidence="1">Belongs to the PI3/PI4-kinase family. TRA1 subfamily.</text>
</comment>
<dbReference type="InParanoid" id="G0VH28"/>
<accession>G0VH28</accession>
<feature type="domain" description="PI3K/PI4K catalytic" evidence="3">
    <location>
        <begin position="3362"/>
        <end position="3720"/>
    </location>
</feature>
<dbReference type="Gene3D" id="1.10.1070.11">
    <property type="entry name" value="Phosphatidylinositol 3-/4-kinase, catalytic domain"/>
    <property type="match status" value="1"/>
</dbReference>
<dbReference type="SMART" id="SM00146">
    <property type="entry name" value="PI3Kc"/>
    <property type="match status" value="1"/>
</dbReference>
<evidence type="ECO:0008006" key="8">
    <source>
        <dbReference type="Google" id="ProtNLM"/>
    </source>
</evidence>
<dbReference type="InterPro" id="IPR046805">
    <property type="entry name" value="Tra1_ring"/>
</dbReference>
<dbReference type="InterPro" id="IPR050517">
    <property type="entry name" value="DDR_Repair_Kinase"/>
</dbReference>
<dbReference type="Pfam" id="PF02260">
    <property type="entry name" value="FATC"/>
    <property type="match status" value="1"/>
</dbReference>
<dbReference type="STRING" id="1064592.G0VH28"/>
<feature type="compositionally biased region" description="Low complexity" evidence="2">
    <location>
        <begin position="168"/>
        <end position="180"/>
    </location>
</feature>
<dbReference type="PANTHER" id="PTHR11139:SF1">
    <property type="entry name" value="TRANSFORMATION_TRANSCRIPTION DOMAIN-ASSOCIATED PROTEIN"/>
    <property type="match status" value="1"/>
</dbReference>
<dbReference type="Pfam" id="PF00454">
    <property type="entry name" value="PI3_PI4_kinase"/>
    <property type="match status" value="1"/>
</dbReference>
<dbReference type="InterPro" id="IPR016024">
    <property type="entry name" value="ARM-type_fold"/>
</dbReference>
<dbReference type="SUPFAM" id="SSF56112">
    <property type="entry name" value="Protein kinase-like (PK-like)"/>
    <property type="match status" value="1"/>
</dbReference>
<dbReference type="SMART" id="SM01343">
    <property type="entry name" value="FATC"/>
    <property type="match status" value="1"/>
</dbReference>
<dbReference type="GO" id="GO:0000124">
    <property type="term" value="C:SAGA complex"/>
    <property type="evidence" value="ECO:0007669"/>
    <property type="project" value="EnsemblFungi"/>
</dbReference>
<evidence type="ECO:0000313" key="6">
    <source>
        <dbReference type="EMBL" id="CCC70800.1"/>
    </source>
</evidence>
<evidence type="ECO:0000313" key="7">
    <source>
        <dbReference type="Proteomes" id="UP000001640"/>
    </source>
</evidence>
<dbReference type="InterPro" id="IPR011009">
    <property type="entry name" value="Kinase-like_dom_sf"/>
</dbReference>
<dbReference type="eggNOG" id="KOG0889">
    <property type="taxonomic scope" value="Eukaryota"/>
</dbReference>
<protein>
    <recommendedName>
        <fullName evidence="8">Non-specific serine/threonine protein kinase</fullName>
    </recommendedName>
</protein>
<dbReference type="InterPro" id="IPR000403">
    <property type="entry name" value="PI3/4_kinase_cat_dom"/>
</dbReference>
<gene>
    <name evidence="6" type="primary">NCAS0F03160</name>
    <name evidence="6" type="ordered locus">NCAS_0F03160</name>
</gene>
<dbReference type="HOGENOM" id="CLU_000129_1_0_1"/>
<organism evidence="6 7">
    <name type="scientific">Naumovozyma castellii</name>
    <name type="common">Yeast</name>
    <name type="synonym">Saccharomyces castellii</name>
    <dbReference type="NCBI Taxonomy" id="27288"/>
    <lineage>
        <taxon>Eukaryota</taxon>
        <taxon>Fungi</taxon>
        <taxon>Dikarya</taxon>
        <taxon>Ascomycota</taxon>
        <taxon>Saccharomycotina</taxon>
        <taxon>Saccharomycetes</taxon>
        <taxon>Saccharomycetales</taxon>
        <taxon>Saccharomycetaceae</taxon>
        <taxon>Naumovozyma</taxon>
    </lineage>
</organism>
<dbReference type="Pfam" id="PF20175">
    <property type="entry name" value="Tra1_central"/>
    <property type="match status" value="1"/>
</dbReference>
<dbReference type="SUPFAM" id="SSF48371">
    <property type="entry name" value="ARM repeat"/>
    <property type="match status" value="2"/>
</dbReference>
<dbReference type="GO" id="GO:0006281">
    <property type="term" value="P:DNA repair"/>
    <property type="evidence" value="ECO:0007669"/>
    <property type="project" value="EnsemblFungi"/>
</dbReference>
<feature type="domain" description="FATC" evidence="5">
    <location>
        <begin position="3700"/>
        <end position="3732"/>
    </location>
</feature>
<sequence length="3732" mass="431950">MDPIPLSEQLSQFATRFSDEATSLQTKYSTISELYDLLELLSLPDDYNLFLEKMIPIFLNQLDIIPISFNELSPEHKLRNAILNIMNRYLIGHTSEAQAIAILNKIFEILLKENEENGIICMKILPGLFKLFKTLLQDRVEEFIEIINRLYQNTPELVRLEFDEYSNTNNNDDSNDNITSEGEQLLDPSDKDTNENDDQQLTKDETSEKLLKPVMRSFKMLVECPVGMVTLYSNYKQLNGTSLENFIPMVMKLLNLEVGAQRKAHQEAESQGKRFTGLAPDIINRASYCDFIFSQIKCTSFLAYVFLRDYAAEILKNYAESVPDLIIRLFEDCPSEIPSARKELVHATRHILSTNYRNLFVSKLDLLLDDNVLLGDAFTTRELLRTLAYSTVADFIHNIRSEINLDQIEKIVKLYRGRLLDESLIFNVQIMSAKLLLNLVERILKLGKENPHEAPRAKKLLMIIIDAYYRRFKSINRDHGIFMRSHKKYLQEKIDRNNKIRKEVHIENIDLDTYMKNVFKMNENIPKTPEEVKMEKEEQSQDAVVPDVKENNKEETEILGYFDIRHHAPVLLPSSFMNDPMKDIAYFFHTLMQFLKTIIHDLKAFNPPPNEYTMSNPKQWASVGRVFSYEEVLTFKGLFHECILALQYFADPVKPKISPKKHFDITIPSIPVTATKDSRELMDCIAFMFMQIDSSAFNEIVDSEIEFFYDSMINDSGLLHLAQSLLTNELTSPNFCSILLRFLKKKLPHLGNAGFYEANVIVRLFKLCFMSVNLFPNTNELILLPHLNNLILDSLKYSTMSEERLVYFYLIRTLFRSIGGGRFENLYRMIKPILQVLLQSLNQLVLSARLPHERELYVELCITVPVRLSVLAPYLQYLMKPLVYALQGHPELISQGLRTLELCIDNLTSEYFDPIIEPVIDDISKSLFKLLQPQPFNHAISHTTVKILGKLGGRNRRFLKAPSDLKSDTELDMEINALVKINGFNDDIPLSVTPGMEAAFDILEDYKADIHYRENAFKYLSNILLLFIKDSTEFPEDFAALVKASAKIPVEERVDVASNFELSPPVDSELFTAQEKLLTRLLESVFFATSIAELKNEAQTMIRHIVDHFCLLQVANTLTNKLNYTNMFNIDVKQPEVRITSSVLVRAISTSLSCYIKDVQNAGIDAIMQINEKSRMIYEKDLVFTYSLLFDLLREFIHCCYKEPFYENNAGLLGIGILVRTITIPLPLLKRLQPEMVACFLFVLKDTIEEAPVNITKDVEDLLLEILRLTCSDVTLETLNSKYLQNSITDVVCELNNPNARVRKACQSCLTVIHESTQIPIVKLMEHSKHFLLSPIFTKPLRALSFTMQIGNIDAMTYCVGLPDSFLTFNEELFRFLQEVIVLADAEDESLSTVQRSTEYKTAEHLVQLRITCIKLMALALKDEKFATAQQGNLRIRVLAVFFKTMLKTSPEIINATYDALKGALEGNSKLPKELLQNGLKPMLMNLSDHQKLSISGLDALSKLLELLIAYFKVEIGKKLLDHLTAWCRLEILDTIFGQDIHDQMPTKIISSIINIFYLLPPKADMFLNDLLLKVMLLERKLRLQLNSPFRLPLAKYLNRFCKPVTEYFKKNLGLRQLVLFMSNIIQIPEASDLATEFENEMSNFHDYYIANIPTNQVRVVSFFANLVDLFDAMLNVKGPDWLRSQRDMVFKIRDMQALTVKTIQENKFYIDDLQLGQAIDKFQGIYLKFVEFYPSEKILFFEFVNFSISNNLRFSDDVFNFIFKNIISLDDTTERDKYLESTISFTFSHSLEVSVFMFQKIINSTLIYDGVQRKHLSDKDEITTRPGWLDLLHSRIWIPSRSNAVLLNGIDGEYDAYRFELLQLSGALVKWNPNLISDIKKDIIKFNWHFIKLEDPLVKQTAYLITTHFILEYEFPLRVITQIFVALLRCPPSDARYIVRQSLDLLAPVMNKRMSGEGKANEWVNWVKRVMLENNFTQNNTLYQFLINHADLLYDYRDLFVSNIIHHMNKVSFFPNSNVDSQILAIDLADLILRWEKRNLQESSELDKDGDSMMIDADEQTVGATEKEISNYSIPLNLRESCVSFLIRYVCASDHRASDNELGIRSLNILSVLLSEKYWPNVNIKMAYFEKFLANIELGSENTIYYCINTLDVLYIFFNNKKPEWIVANLTTIQSLLDKCIEANHHDMQEALQKVLNVVLKAIKVNEETVTGMNDSSPSKIFIKYLESIITQDLQGTSSVAAGVTLVWTLFVNFPEGIDPLLNVLMKTFNKLCKDHLTTSQPKDAVTMEEAKITTKLLEKLLCLLSMKVSSLGDARRPFLSTLALLIDRSMDQRFLGKIINVSRTWVFNNEVFPTIKEKAAILTKMLAFEIRGEPSLSKSFYEIVLELFERKQYSNTEITVRMEQPFLVGTRTQNIKIRKRFMSILNNSLEKDIKERLYYVIRDQNWEYIADYPWLNQASQLLYGAFEREHSLSLHNTSYLVTPGVLKEFLPTNIKPDVEEDGSEFASFVSNHISALKKMCQITTSDIFDPLVELFYQNPETIKKAWVNLFPQVYKCIPRNEKYGFVRSLIAILSKPYHTKHTRVNIISILLDSISKVETLEIPPHLVKYLATSYGSWYQSIKILESIQDSTTIDNAKIIEANHDALLELYHNLQEDDMYYGLWRRRAKYNETSIALSYEQVGLWDQAQQLYEVAQIKARSGALPYSDSEYALWEDNWILCAEKLQHWDILTELAKHEGFTDLLLECGWRVADWNSDREALEQSVKSVMDVPTPRRQMFETFLALQHFADTGKGDQEVKRLCDEGIQLSLHKWASLPEKYTPAHKWLLHGFQQYLEFLEATQIYNNLHTTTVQNIDAKAQEVKRVFQAWRDRLPNIWDDIDLWNDLVTWRQHTFQIVNNAYLPLIPALQQTNSSNTINTHAYRGYHELAWIINRFAHVARRHNMPEVCINQLARIYTLPNIEIQEAFLKLREQAKCHYQNMNELTTGLDVISNTNLVYFGTGQKAEFFTLKGMFLSRLKANDEANQAFATAVQIDLNLAKAWAQWGFFNDRRLTEEPNNISYASNAISCYLQAAGLYKNSKTRNLLCRILWLISMDDASGSLSKAFDSFRGEVPVWYWITFIPQLLTSLSHKEANMVRQILIRIAKSYPQALHFQLRTTTEDFSVIQKRTMAVIKEKGESLQQNSNGTRQPWEHLQELSSILKTAYPLLALSLESLVAQIDERFKTSADEDLFRLINVLLIDGTFNYNRLPFPRTNIQLPSSTETNLKRLSETLLAPHIRPKFQTDFIESKPDFETYLKRLRYWRRRLESRLARVPHTEHLEKICPHLSNFHHQTFEDIEIPGQYLLNKDTNLHFVKITRFLPTVDFVRSTHLSYYRLNIGGNDGNTYSFAVQLPAVRHSRREERMFQLYRLLNNLLTKNVETRRRNIQFNLPIAIPLSPNVRIMNDNASFKTLHQIYDKYCSKNGLDPEAIQDFISEQLKMAHDKSLPNPDLTLVKIEIMSSIQSMFLPTNVLKDYFSSMFTEFEDFWLFRKQFASNYGTFTFLSHMMTINNRTPNKIYIDEKSGDVFTLEMLPSRYPFERVKPFLKNYDIDLPADAPIFHNQEPIPFRLTPNIQKLIGDSALEGIFSVNLFLIARALMEPENKLNTYLTLFIRDEIISWYSNLHRPIVENPQLREMVQSNVDLIIRKVSQLGHLSSSPTVTTQHALDLINAAVNPRNLAKTDISYMAWF</sequence>
<dbReference type="OMA" id="CLDLYGQ"/>
<dbReference type="GO" id="GO:0005634">
    <property type="term" value="C:nucleus"/>
    <property type="evidence" value="ECO:0007669"/>
    <property type="project" value="EnsemblFungi"/>
</dbReference>
<dbReference type="GeneID" id="96904447"/>
<feature type="domain" description="FAT" evidence="4">
    <location>
        <begin position="2608"/>
        <end position="3163"/>
    </location>
</feature>
<evidence type="ECO:0000256" key="2">
    <source>
        <dbReference type="SAM" id="MobiDB-lite"/>
    </source>
</evidence>
<dbReference type="Proteomes" id="UP000001640">
    <property type="component" value="Chromosome 6"/>
</dbReference>
<dbReference type="KEGG" id="ncs:NCAS_0F03160"/>
<dbReference type="OrthoDB" id="5570127at2759"/>
<dbReference type="Pfam" id="PF20206">
    <property type="entry name" value="Tra1_ring"/>
    <property type="match status" value="1"/>
</dbReference>
<name>G0VH28_NAUCA</name>